<accession>A0A5E7E3Z1</accession>
<organism evidence="1 2">
    <name type="scientific">Pseudomonas fluorescens</name>
    <dbReference type="NCBI Taxonomy" id="294"/>
    <lineage>
        <taxon>Bacteria</taxon>
        <taxon>Pseudomonadati</taxon>
        <taxon>Pseudomonadota</taxon>
        <taxon>Gammaproteobacteria</taxon>
        <taxon>Pseudomonadales</taxon>
        <taxon>Pseudomonadaceae</taxon>
        <taxon>Pseudomonas</taxon>
    </lineage>
</organism>
<name>A0A5E7E3Z1_PSEFL</name>
<dbReference type="AlphaFoldDB" id="A0A5E7E3Z1"/>
<sequence>MHANKIAIFLCDLTGVMAAPWVEAGYERMSEIL</sequence>
<gene>
    <name evidence="1" type="ORF">PS723_04249</name>
</gene>
<proteinExistence type="predicted"/>
<evidence type="ECO:0000313" key="2">
    <source>
        <dbReference type="Proteomes" id="UP000379480"/>
    </source>
</evidence>
<dbReference type="EMBL" id="CABVHY010000023">
    <property type="protein sequence ID" value="VVO21544.1"/>
    <property type="molecule type" value="Genomic_DNA"/>
</dbReference>
<evidence type="ECO:0000313" key="1">
    <source>
        <dbReference type="EMBL" id="VVO21544.1"/>
    </source>
</evidence>
<reference evidence="1 2" key="1">
    <citation type="submission" date="2019-09" db="EMBL/GenBank/DDBJ databases">
        <authorList>
            <person name="Chandra G."/>
            <person name="Truman W A."/>
        </authorList>
    </citation>
    <scope>NUCLEOTIDE SEQUENCE [LARGE SCALE GENOMIC DNA]</scope>
    <source>
        <strain evidence="1">PS723</strain>
    </source>
</reference>
<protein>
    <submittedName>
        <fullName evidence="1">Uncharacterized protein</fullName>
    </submittedName>
</protein>
<dbReference type="Proteomes" id="UP000379480">
    <property type="component" value="Unassembled WGS sequence"/>
</dbReference>